<keyword evidence="4" id="KW-0963">Cytoplasm</keyword>
<organism evidence="10 11">
    <name type="scientific">Conidiobolus coronatus (strain ATCC 28846 / CBS 209.66 / NRRL 28638)</name>
    <name type="common">Delacroixia coronata</name>
    <dbReference type="NCBI Taxonomy" id="796925"/>
    <lineage>
        <taxon>Eukaryota</taxon>
        <taxon>Fungi</taxon>
        <taxon>Fungi incertae sedis</taxon>
        <taxon>Zoopagomycota</taxon>
        <taxon>Entomophthoromycotina</taxon>
        <taxon>Entomophthoromycetes</taxon>
        <taxon>Entomophthorales</taxon>
        <taxon>Ancylistaceae</taxon>
        <taxon>Conidiobolus</taxon>
    </lineage>
</organism>
<dbReference type="InterPro" id="IPR034085">
    <property type="entry name" value="TOG"/>
</dbReference>
<dbReference type="SUPFAM" id="SSF48371">
    <property type="entry name" value="ARM repeat"/>
    <property type="match status" value="2"/>
</dbReference>
<accession>A0A137P7F7</accession>
<evidence type="ECO:0000256" key="1">
    <source>
        <dbReference type="ARBA" id="ARBA00004123"/>
    </source>
</evidence>
<keyword evidence="6" id="KW-0653">Protein transport</keyword>
<reference evidence="10 11" key="1">
    <citation type="journal article" date="2015" name="Genome Biol. Evol.">
        <title>Phylogenomic analyses indicate that early fungi evolved digesting cell walls of algal ancestors of land plants.</title>
        <authorList>
            <person name="Chang Y."/>
            <person name="Wang S."/>
            <person name="Sekimoto S."/>
            <person name="Aerts A.L."/>
            <person name="Choi C."/>
            <person name="Clum A."/>
            <person name="LaButti K.M."/>
            <person name="Lindquist E.A."/>
            <person name="Yee Ngan C."/>
            <person name="Ohm R.A."/>
            <person name="Salamov A.A."/>
            <person name="Grigoriev I.V."/>
            <person name="Spatafora J.W."/>
            <person name="Berbee M.L."/>
        </authorList>
    </citation>
    <scope>NUCLEOTIDE SEQUENCE [LARGE SCALE GENOMIC DNA]</scope>
    <source>
        <strain evidence="10 11">NRRL 28638</strain>
    </source>
</reference>
<dbReference type="InterPro" id="IPR001494">
    <property type="entry name" value="Importin-beta_N"/>
</dbReference>
<dbReference type="InterPro" id="IPR016024">
    <property type="entry name" value="ARM-type_fold"/>
</dbReference>
<dbReference type="PROSITE" id="PS50077">
    <property type="entry name" value="HEAT_REPEAT"/>
    <property type="match status" value="3"/>
</dbReference>
<dbReference type="Pfam" id="PF25780">
    <property type="entry name" value="TPR_IPO5"/>
    <property type="match status" value="1"/>
</dbReference>
<dbReference type="SMART" id="SM00913">
    <property type="entry name" value="IBN_N"/>
    <property type="match status" value="1"/>
</dbReference>
<dbReference type="PROSITE" id="PS50166">
    <property type="entry name" value="IMPORTIN_B_NT"/>
    <property type="match status" value="1"/>
</dbReference>
<dbReference type="InterPro" id="IPR057672">
    <property type="entry name" value="TPR_IPO4/5"/>
</dbReference>
<feature type="domain" description="Importin N-terminal" evidence="9">
    <location>
        <begin position="31"/>
        <end position="98"/>
    </location>
</feature>
<feature type="repeat" description="HEAT" evidence="8">
    <location>
        <begin position="369"/>
        <end position="407"/>
    </location>
</feature>
<dbReference type="InterPro" id="IPR011989">
    <property type="entry name" value="ARM-like"/>
</dbReference>
<dbReference type="Pfam" id="PF02985">
    <property type="entry name" value="HEAT"/>
    <property type="match status" value="1"/>
</dbReference>
<dbReference type="STRING" id="796925.A0A137P7F7"/>
<evidence type="ECO:0000259" key="9">
    <source>
        <dbReference type="PROSITE" id="PS50166"/>
    </source>
</evidence>
<dbReference type="InterPro" id="IPR021133">
    <property type="entry name" value="HEAT_type_2"/>
</dbReference>
<dbReference type="GO" id="GO:0031267">
    <property type="term" value="F:small GTPase binding"/>
    <property type="evidence" value="ECO:0007669"/>
    <property type="project" value="InterPro"/>
</dbReference>
<evidence type="ECO:0000256" key="2">
    <source>
        <dbReference type="ARBA" id="ARBA00004496"/>
    </source>
</evidence>
<name>A0A137P7F7_CONC2</name>
<comment type="subcellular location">
    <subcellularLocation>
        <location evidence="2">Cytoplasm</location>
    </subcellularLocation>
    <subcellularLocation>
        <location evidence="1">Nucleus</location>
    </subcellularLocation>
</comment>
<dbReference type="Pfam" id="PF13513">
    <property type="entry name" value="HEAT_EZ"/>
    <property type="match status" value="1"/>
</dbReference>
<feature type="repeat" description="HEAT" evidence="8">
    <location>
        <begin position="169"/>
        <end position="208"/>
    </location>
</feature>
<dbReference type="InterPro" id="IPR040122">
    <property type="entry name" value="Importin_beta"/>
</dbReference>
<dbReference type="EMBL" id="KQ964489">
    <property type="protein sequence ID" value="KXN70940.1"/>
    <property type="molecule type" value="Genomic_DNA"/>
</dbReference>
<evidence type="ECO:0000256" key="4">
    <source>
        <dbReference type="ARBA" id="ARBA00022490"/>
    </source>
</evidence>
<dbReference type="GO" id="GO:0005737">
    <property type="term" value="C:cytoplasm"/>
    <property type="evidence" value="ECO:0007669"/>
    <property type="project" value="UniProtKB-SubCell"/>
</dbReference>
<evidence type="ECO:0000256" key="3">
    <source>
        <dbReference type="ARBA" id="ARBA00022448"/>
    </source>
</evidence>
<dbReference type="GO" id="GO:0034399">
    <property type="term" value="C:nuclear periphery"/>
    <property type="evidence" value="ECO:0007669"/>
    <property type="project" value="EnsemblFungi"/>
</dbReference>
<evidence type="ECO:0000313" key="11">
    <source>
        <dbReference type="Proteomes" id="UP000070444"/>
    </source>
</evidence>
<evidence type="ECO:0000256" key="5">
    <source>
        <dbReference type="ARBA" id="ARBA00022737"/>
    </source>
</evidence>
<evidence type="ECO:0000256" key="6">
    <source>
        <dbReference type="ARBA" id="ARBA00022927"/>
    </source>
</evidence>
<dbReference type="Pfam" id="PF03810">
    <property type="entry name" value="IBN_N"/>
    <property type="match status" value="1"/>
</dbReference>
<proteinExistence type="predicted"/>
<keyword evidence="3" id="KW-0813">Transport</keyword>
<dbReference type="Gene3D" id="1.25.10.10">
    <property type="entry name" value="Leucine-rich Repeat Variant"/>
    <property type="match status" value="1"/>
</dbReference>
<keyword evidence="5" id="KW-0677">Repeat</keyword>
<evidence type="ECO:0000256" key="7">
    <source>
        <dbReference type="ARBA" id="ARBA00023242"/>
    </source>
</evidence>
<evidence type="ECO:0000256" key="8">
    <source>
        <dbReference type="PROSITE-ProRule" id="PRU00103"/>
    </source>
</evidence>
<dbReference type="Proteomes" id="UP000070444">
    <property type="component" value="Unassembled WGS sequence"/>
</dbReference>
<dbReference type="OrthoDB" id="7862313at2759"/>
<keyword evidence="7" id="KW-0539">Nucleus</keyword>
<dbReference type="GO" id="GO:0006606">
    <property type="term" value="P:protein import into nucleus"/>
    <property type="evidence" value="ECO:0007669"/>
    <property type="project" value="InterPro"/>
</dbReference>
<protein>
    <submittedName>
        <fullName evidence="10">ARM repeat-containing protein</fullName>
    </submittedName>
</protein>
<dbReference type="AlphaFoldDB" id="A0A137P7F7"/>
<dbReference type="PANTHER" id="PTHR10527">
    <property type="entry name" value="IMPORTIN BETA"/>
    <property type="match status" value="1"/>
</dbReference>
<gene>
    <name evidence="10" type="ORF">CONCODRAFT_78621</name>
</gene>
<dbReference type="SMART" id="SM01349">
    <property type="entry name" value="TOG"/>
    <property type="match status" value="1"/>
</dbReference>
<dbReference type="InterPro" id="IPR000357">
    <property type="entry name" value="HEAT"/>
</dbReference>
<dbReference type="OMA" id="ANACGCV"/>
<keyword evidence="11" id="KW-1185">Reference proteome</keyword>
<sequence length="1014" mass="111990">MSIQDQYIARLEEVLAKITSLGSSSQEIQQASDILKKEYLNNSNCIVSFITVIQNSSNPTVRQLAAVELSKKISIYWNEIDPNTKNEVRNFLPDQLLKETEKSARQSLSFVISAIAEVDIPRNEWPTLFDFIVQCVTSSNADHREIGVKLLYVLLDCVNEDLASSLPKILEILVRTLSDPESQAVRITSAQSLGKACEFIDPSVHGELVHLVQGQIPTIVQVLQHAINEEDENGASSIIEVFEDLLLSEISFLTPHFKELTEFLIKLKAIRKHNLIQPLLDMIMTVATEDDDEDDDEDPDNSTPPGTVLSLLATLTTHFSPEVIFNIIAPKVMSFSSHAEHGYRKAALMVVGCAIEGCSDYLQPRMPDFLPLIVRGLQDAHPSVRKAACLALSYIAEELQADITQYHTSLIPPLFQLTQDNNKLVLKYVWNALDAIIEGMESEPVQGYLPTLMEQIGAVLSSPASSIVKGLALGTLGSAARTSGAAFVPYFPSVIERLAQFMALKPTSADENENFDLLNERAAATDAAGAIADAVGKDVFRPYAAELLRLSLEGLSIPGGKLRDSAFCFYGIMTRVFGAEVGESLPSIMPEIFKSLRQSETEEALDDEDDFTDDDEARFEAYSAVAQEKEIVVDVIAEIFENLGSQFVPYVNEVYKELIKATTHFSEGLRRSAISCLLQFVINYYNLGGNGEYIPGLPLQKPVDANTAAIIKETMGHVLQILQEEEERLVVVHICNEILNALDTVGPALLENHMPEICPILLKLFQREHLCQLQQDEDDEDLDAEDPQEVAEQDSLVISGACDLFGRISKALGNSFLPYIPQFYPEIRKYADENKPSSERATAIATFGELADFTKGSITEFTDDLLQIFQRALTDSDPEVRSNAAYGMGTLCANTTKDITGQYPAILQLLSPLFNNQPVANITDNACGAVCRMIMARPDAIPLDDVLPVILQTLPLKADYNENVPVYTCLVKLIQSGHPAIQPHLQKIQGLFDLMLKQHSDQLSPEVINLIGQL</sequence>
<evidence type="ECO:0000313" key="10">
    <source>
        <dbReference type="EMBL" id="KXN70940.1"/>
    </source>
</evidence>
<feature type="repeat" description="HEAT" evidence="8">
    <location>
        <begin position="865"/>
        <end position="903"/>
    </location>
</feature>